<evidence type="ECO:0000256" key="1">
    <source>
        <dbReference type="ARBA" id="ARBA00004952"/>
    </source>
</evidence>
<accession>A0A450TVK8</accession>
<dbReference type="SUPFAM" id="SSF51690">
    <property type="entry name" value="Nicotinate/Quinolinate PRTase C-terminal domain-like"/>
    <property type="match status" value="1"/>
</dbReference>
<sequence length="456" mass="49595">MKENIRKDSGPEARERFALFTDLYELLMAQAYFEEEMTDTAVFSLFVRRLPARRNFLLACGLETVLGFLEALRFSGDDIAYLDSTGRFSQGFLAWLRDFRFTGDIHAVPEGTPVFANEPILEVVAPLAQAQLVETFLMNRIHLQTMLASKAQRVVSAAAGRRVVDFASRRMHGLDAALEGARGFYIGGVSATSNVLAGKRYGLPIAGTMAHSYIQSHEDEMSAFRAFARLYSDTVLLVDTYDTLEGVRKLVKLATSPGEGLTIGSIRLDSGDLSALSRQARRILDEAGLDRIGIFVSGGLDEDSIARLVSSNAPIDGFGVGTEMGVSGDAPSLDIVYKLCEYAGQGRLKLSSGKPVLPGRKQVFRMEEGGRDVRDVIGRVDEDIPGRPLLHQVMGEGRRLPAGIADPESIRGYAGAQIGRLPPRVREIAAATPPYSVEVSAALSGFQKETAERSRG</sequence>
<evidence type="ECO:0000256" key="9">
    <source>
        <dbReference type="RuleBase" id="RU365100"/>
    </source>
</evidence>
<dbReference type="InterPro" id="IPR007229">
    <property type="entry name" value="Nic_PRibTrfase-Fam"/>
</dbReference>
<comment type="function">
    <text evidence="9">Catalyzes the first step in the biosynthesis of NAD from nicotinic acid, the ATP-dependent synthesis of beta-nicotinate D-ribonucleotide from nicotinate and 5-phospho-D-ribose 1-phosphate.</text>
</comment>
<protein>
    <recommendedName>
        <fullName evidence="3 9">Nicotinate phosphoribosyltransferase</fullName>
        <ecNumber evidence="3 9">6.3.4.21</ecNumber>
    </recommendedName>
</protein>
<dbReference type="Pfam" id="PF17767">
    <property type="entry name" value="NAPRTase_N"/>
    <property type="match status" value="1"/>
</dbReference>
<evidence type="ECO:0000256" key="5">
    <source>
        <dbReference type="ARBA" id="ARBA00022598"/>
    </source>
</evidence>
<feature type="domain" description="Quinolinate phosphoribosyl transferase C-terminal" evidence="10">
    <location>
        <begin position="148"/>
        <end position="322"/>
    </location>
</feature>
<dbReference type="EMBL" id="CAADEZ010000686">
    <property type="protein sequence ID" value="VFJ73043.1"/>
    <property type="molecule type" value="Genomic_DNA"/>
</dbReference>
<evidence type="ECO:0000259" key="10">
    <source>
        <dbReference type="Pfam" id="PF01729"/>
    </source>
</evidence>
<proteinExistence type="inferred from homology"/>
<dbReference type="NCBIfam" id="NF009131">
    <property type="entry name" value="PRK12484.1"/>
    <property type="match status" value="1"/>
</dbReference>
<keyword evidence="13" id="KW-0328">Glycosyltransferase</keyword>
<comment type="catalytic activity">
    <reaction evidence="8 9">
        <text>5-phospho-alpha-D-ribose 1-diphosphate + nicotinate + ATP + H2O = nicotinate beta-D-ribonucleotide + ADP + phosphate + diphosphate</text>
        <dbReference type="Rhea" id="RHEA:36163"/>
        <dbReference type="ChEBI" id="CHEBI:15377"/>
        <dbReference type="ChEBI" id="CHEBI:30616"/>
        <dbReference type="ChEBI" id="CHEBI:32544"/>
        <dbReference type="ChEBI" id="CHEBI:33019"/>
        <dbReference type="ChEBI" id="CHEBI:43474"/>
        <dbReference type="ChEBI" id="CHEBI:57502"/>
        <dbReference type="ChEBI" id="CHEBI:58017"/>
        <dbReference type="ChEBI" id="CHEBI:456216"/>
        <dbReference type="EC" id="6.3.4.21"/>
    </reaction>
</comment>
<evidence type="ECO:0000256" key="2">
    <source>
        <dbReference type="ARBA" id="ARBA00010897"/>
    </source>
</evidence>
<dbReference type="GO" id="GO:0034355">
    <property type="term" value="P:NAD+ biosynthetic process via the salvage pathway"/>
    <property type="evidence" value="ECO:0007669"/>
    <property type="project" value="UniProtKB-ARBA"/>
</dbReference>
<comment type="similarity">
    <text evidence="2 9">Belongs to the NAPRTase family.</text>
</comment>
<feature type="domain" description="Nicotinate phosphoribosyltransferase N-terminal" evidence="11">
    <location>
        <begin position="19"/>
        <end position="141"/>
    </location>
</feature>
<dbReference type="Gene3D" id="3.20.20.70">
    <property type="entry name" value="Aldolase class I"/>
    <property type="match status" value="1"/>
</dbReference>
<dbReference type="InterPro" id="IPR006405">
    <property type="entry name" value="Nic_PRibTrfase_pncB"/>
</dbReference>
<dbReference type="GO" id="GO:0004514">
    <property type="term" value="F:nicotinate-nucleotide diphosphorylase (carboxylating) activity"/>
    <property type="evidence" value="ECO:0007669"/>
    <property type="project" value="InterPro"/>
</dbReference>
<dbReference type="SUPFAM" id="SSF54675">
    <property type="entry name" value="Nicotinate/Quinolinate PRTase N-terminal domain-like"/>
    <property type="match status" value="1"/>
</dbReference>
<name>A0A450TVK8_9GAMM</name>
<evidence type="ECO:0000259" key="11">
    <source>
        <dbReference type="Pfam" id="PF17767"/>
    </source>
</evidence>
<dbReference type="PANTHER" id="PTHR11098">
    <property type="entry name" value="NICOTINATE PHOSPHORIBOSYLTRANSFERASE"/>
    <property type="match status" value="1"/>
</dbReference>
<comment type="pathway">
    <text evidence="1 9">Cofactor biosynthesis; NAD(+) biosynthesis; nicotinate D-ribonucleotide from nicotinate: step 1/1.</text>
</comment>
<dbReference type="InterPro" id="IPR002638">
    <property type="entry name" value="Quinolinate_PRibosylTrfase_C"/>
</dbReference>
<evidence type="ECO:0000256" key="3">
    <source>
        <dbReference type="ARBA" id="ARBA00013236"/>
    </source>
</evidence>
<dbReference type="NCBIfam" id="TIGR01513">
    <property type="entry name" value="NAPRTase_put"/>
    <property type="match status" value="1"/>
</dbReference>
<keyword evidence="7 9" id="KW-0808">Transferase</keyword>
<dbReference type="EC" id="6.3.4.21" evidence="3 9"/>
<keyword evidence="4" id="KW-0597">Phosphoprotein</keyword>
<evidence type="ECO:0000313" key="12">
    <source>
        <dbReference type="EMBL" id="VFJ72802.1"/>
    </source>
</evidence>
<dbReference type="FunFam" id="3.20.20.70:FF:000076">
    <property type="entry name" value="Nicotinate phosphoribosyltransferase"/>
    <property type="match status" value="1"/>
</dbReference>
<dbReference type="AlphaFoldDB" id="A0A450TVK8"/>
<keyword evidence="6 9" id="KW-0662">Pyridine nucleotide biosynthesis</keyword>
<dbReference type="CDD" id="cd01570">
    <property type="entry name" value="NAPRTase_A"/>
    <property type="match status" value="1"/>
</dbReference>
<dbReference type="NCBIfam" id="NF006696">
    <property type="entry name" value="PRK09243.1-3"/>
    <property type="match status" value="1"/>
</dbReference>
<dbReference type="InterPro" id="IPR036068">
    <property type="entry name" value="Nicotinate_pribotase-like_C"/>
</dbReference>
<organism evidence="13">
    <name type="scientific">Candidatus Kentrum sp. FM</name>
    <dbReference type="NCBI Taxonomy" id="2126340"/>
    <lineage>
        <taxon>Bacteria</taxon>
        <taxon>Pseudomonadati</taxon>
        <taxon>Pseudomonadota</taxon>
        <taxon>Gammaproteobacteria</taxon>
        <taxon>Candidatus Kentrum</taxon>
    </lineage>
</organism>
<dbReference type="UniPathway" id="UPA00253">
    <property type="reaction ID" value="UER00457"/>
</dbReference>
<dbReference type="GO" id="GO:0005829">
    <property type="term" value="C:cytosol"/>
    <property type="evidence" value="ECO:0007669"/>
    <property type="project" value="TreeGrafter"/>
</dbReference>
<evidence type="ECO:0000256" key="8">
    <source>
        <dbReference type="ARBA" id="ARBA00048668"/>
    </source>
</evidence>
<dbReference type="EMBL" id="CAADFL010000616">
    <property type="protein sequence ID" value="VFK19398.1"/>
    <property type="molecule type" value="Genomic_DNA"/>
</dbReference>
<evidence type="ECO:0000256" key="7">
    <source>
        <dbReference type="ARBA" id="ARBA00022679"/>
    </source>
</evidence>
<evidence type="ECO:0000256" key="6">
    <source>
        <dbReference type="ARBA" id="ARBA00022642"/>
    </source>
</evidence>
<dbReference type="InterPro" id="IPR040727">
    <property type="entry name" value="NAPRTase_N"/>
</dbReference>
<dbReference type="GO" id="GO:0047280">
    <property type="term" value="F:nicotinamide phosphoribosyltransferase activity"/>
    <property type="evidence" value="ECO:0007669"/>
    <property type="project" value="UniProtKB-ARBA"/>
</dbReference>
<evidence type="ECO:0000256" key="4">
    <source>
        <dbReference type="ARBA" id="ARBA00022553"/>
    </source>
</evidence>
<dbReference type="PIRSF" id="PIRSF000484">
    <property type="entry name" value="NAPRT"/>
    <property type="match status" value="1"/>
</dbReference>
<comment type="PTM">
    <text evidence="9">Transiently phosphorylated on a His residue during the reaction cycle. Phosphorylation strongly increases the affinity for substrates and increases the rate of nicotinate D-ribonucleotide production. Dephosphorylation regenerates the low-affinity form of the enzyme, leading to product release.</text>
</comment>
<dbReference type="Pfam" id="PF01729">
    <property type="entry name" value="QRPTase_C"/>
    <property type="match status" value="1"/>
</dbReference>
<dbReference type="GO" id="GO:0004516">
    <property type="term" value="F:nicotinate phosphoribosyltransferase activity"/>
    <property type="evidence" value="ECO:0007669"/>
    <property type="project" value="UniProtKB-UniRule"/>
</dbReference>
<gene>
    <name evidence="13" type="ORF">BECKFM1743A_GA0114220_106861</name>
    <name evidence="14" type="ORF">BECKFM1743B_GA0114221_106163</name>
    <name evidence="12" type="ORF">BECKFM1743C_GA0114222_106731</name>
</gene>
<reference evidence="13" key="1">
    <citation type="submission" date="2019-02" db="EMBL/GenBank/DDBJ databases">
        <authorList>
            <person name="Gruber-Vodicka R. H."/>
            <person name="Seah K. B. B."/>
        </authorList>
    </citation>
    <scope>NUCLEOTIDE SEQUENCE</scope>
    <source>
        <strain evidence="13">BECK_BZ163</strain>
        <strain evidence="14">BECK_BZ164</strain>
        <strain evidence="12">BECK_BZ165</strain>
    </source>
</reference>
<evidence type="ECO:0000313" key="14">
    <source>
        <dbReference type="EMBL" id="VFK19398.1"/>
    </source>
</evidence>
<evidence type="ECO:0000313" key="13">
    <source>
        <dbReference type="EMBL" id="VFJ73043.1"/>
    </source>
</evidence>
<keyword evidence="5 9" id="KW-0436">Ligase</keyword>
<dbReference type="PANTHER" id="PTHR11098:SF1">
    <property type="entry name" value="NICOTINATE PHOSPHORIBOSYLTRANSFERASE"/>
    <property type="match status" value="1"/>
</dbReference>
<dbReference type="InterPro" id="IPR013785">
    <property type="entry name" value="Aldolase_TIM"/>
</dbReference>
<dbReference type="Gene3D" id="3.20.140.10">
    <property type="entry name" value="nicotinate phosphoribosyltransferase"/>
    <property type="match status" value="1"/>
</dbReference>
<dbReference type="EMBL" id="CAADFA010000673">
    <property type="protein sequence ID" value="VFJ72802.1"/>
    <property type="molecule type" value="Genomic_DNA"/>
</dbReference>